<organism evidence="2 3">
    <name type="scientific">Phytophthora kernoviae</name>
    <dbReference type="NCBI Taxonomy" id="325452"/>
    <lineage>
        <taxon>Eukaryota</taxon>
        <taxon>Sar</taxon>
        <taxon>Stramenopiles</taxon>
        <taxon>Oomycota</taxon>
        <taxon>Peronosporomycetes</taxon>
        <taxon>Peronosporales</taxon>
        <taxon>Peronosporaceae</taxon>
        <taxon>Phytophthora</taxon>
    </lineage>
</organism>
<keyword evidence="1" id="KW-0472">Membrane</keyword>
<evidence type="ECO:0000313" key="3">
    <source>
        <dbReference type="Proteomes" id="UP000284657"/>
    </source>
</evidence>
<comment type="caution">
    <text evidence="2">The sequence shown here is derived from an EMBL/GenBank/DDBJ whole genome shotgun (WGS) entry which is preliminary data.</text>
</comment>
<dbReference type="Proteomes" id="UP000284657">
    <property type="component" value="Unassembled WGS sequence"/>
</dbReference>
<reference evidence="2 3" key="1">
    <citation type="submission" date="2018-07" db="EMBL/GenBank/DDBJ databases">
        <title>Genome sequencing of oomycete isolates from Chile give support for New Zealand origin for Phytophthora kernoviae and make available the first Nothophytophthora sp. genome.</title>
        <authorList>
            <person name="Studholme D.J."/>
            <person name="Sanfuentes E."/>
            <person name="Panda P."/>
            <person name="Hill R."/>
            <person name="Sambles C."/>
            <person name="Grant M."/>
            <person name="Williams N.M."/>
            <person name="Mcdougal R.L."/>
        </authorList>
    </citation>
    <scope>NUCLEOTIDE SEQUENCE [LARGE SCALE GENOMIC DNA]</scope>
    <source>
        <strain evidence="2">Chile7</strain>
    </source>
</reference>
<evidence type="ECO:0000256" key="1">
    <source>
        <dbReference type="SAM" id="Phobius"/>
    </source>
</evidence>
<dbReference type="Gene3D" id="3.80.10.10">
    <property type="entry name" value="Ribonuclease Inhibitor"/>
    <property type="match status" value="1"/>
</dbReference>
<protein>
    <submittedName>
        <fullName evidence="2">Uncharacterized protein</fullName>
    </submittedName>
</protein>
<name>A0A3R7KDC8_9STRA</name>
<gene>
    <name evidence="2" type="ORF">BBJ29_002887</name>
</gene>
<evidence type="ECO:0000313" key="2">
    <source>
        <dbReference type="EMBL" id="RLN46892.1"/>
    </source>
</evidence>
<accession>A0A3R7KDC8</accession>
<dbReference type="InterPro" id="IPR032675">
    <property type="entry name" value="LRR_dom_sf"/>
</dbReference>
<sequence>MHIYKRKMKRRDQRWRVPVAVAAAVWVWVGNSLTGADAFTNVGEINVAMCTRAATTVSDSVNATSPGVAIEYEDCSTEVVKVVAGSDGKTLLDLRGRHIDYVKSLPPVVNLTATSGKLTSLQNFSIPDNVSTLNFSSNPITRISGVVFPNSLKVLFVTSTVGLKEFELRQTDATLFATLDAFNVSTVTNVTCSDSDAMIRYVNETLLCVLSDEAFEQKYYGEKDSKSASGSVGGAEITQAPELKVSITQRRSKFLILSVVMLSLAFVALLVLLAMRNIHDRVARGRRARLPKVYHPVLASKKTWWNED</sequence>
<keyword evidence="1" id="KW-0812">Transmembrane</keyword>
<keyword evidence="1" id="KW-1133">Transmembrane helix</keyword>
<proteinExistence type="predicted"/>
<dbReference type="EMBL" id="MBAD02002532">
    <property type="protein sequence ID" value="RLN46892.1"/>
    <property type="molecule type" value="Genomic_DNA"/>
</dbReference>
<feature type="transmembrane region" description="Helical" evidence="1">
    <location>
        <begin position="254"/>
        <end position="275"/>
    </location>
</feature>
<dbReference type="AlphaFoldDB" id="A0A3R7KDC8"/>